<proteinExistence type="predicted"/>
<dbReference type="InterPro" id="IPR052929">
    <property type="entry name" value="RNase_H-like_EbsB-rel"/>
</dbReference>
<evidence type="ECO:0000313" key="3">
    <source>
        <dbReference type="EMBL" id="KAJ8750218.1"/>
    </source>
</evidence>
<dbReference type="GO" id="GO:0003676">
    <property type="term" value="F:nucleic acid binding"/>
    <property type="evidence" value="ECO:0007669"/>
    <property type="project" value="InterPro"/>
</dbReference>
<dbReference type="CDD" id="cd06222">
    <property type="entry name" value="RNase_H_like"/>
    <property type="match status" value="1"/>
</dbReference>
<dbReference type="InterPro" id="IPR044730">
    <property type="entry name" value="RNase_H-like_dom_plant"/>
</dbReference>
<dbReference type="Pfam" id="PF13456">
    <property type="entry name" value="RVT_3"/>
    <property type="match status" value="1"/>
</dbReference>
<evidence type="ECO:0008006" key="5">
    <source>
        <dbReference type="Google" id="ProtNLM"/>
    </source>
</evidence>
<evidence type="ECO:0000313" key="4">
    <source>
        <dbReference type="Proteomes" id="UP001159364"/>
    </source>
</evidence>
<dbReference type="PANTHER" id="PTHR47074">
    <property type="entry name" value="BNAC02G40300D PROTEIN"/>
    <property type="match status" value="1"/>
</dbReference>
<sequence length="576" mass="65421">MPLAQGDRIRVTNDMLVVGIGGSSQDPHADGKQVVNLDTEDRNGVTLNNMDTTLVLNPILEMNEVSRLILDSKRRREDMASTSDEDMASVDNGYEDDVVPASGAQISKNGDVVLGRYYQDSSFWAAKLGNNPSYIWRNILAAREGLARGYYRRIGDGEDTLVWHHPWLPDPNQPYVVSPMDLGLDQCHVSSFIIPSVQKWDVLQLNHFFQQRDILLINQIPLPLQKQSDVWAWTHDRRGLYTVKSGYKQRFQVPRLPTHIPDDIWSFIWKANIPEKVKHVCWRITLALMPCMVNLQRKSLVVPSVCSVCGTHPETEHHIFLTYLVAQQTWVLSLVGWRRMNTLMDRFGWMKTLPEDIRHEALMVVYGLWLNRNQVVWNQISSSPTSILQHSRQLLREWQAAHVLSTATTSPHTLTTWSPPPAGCYKCNVDVSVVAGQHLFGTGMILRDSNGRGMMGKMMTIPGMGDPALGEALTFREALSWLKRTQARCDVMESDSLLLIHALQSNTFDFSYFRTIVQDCKHLLSLLSSMAIQFVRKSANQAAHSIIRATGSMPDLEWGYAHHFFCMTLWSLTLLI</sequence>
<accession>A0AAV8SDS4</accession>
<name>A0AAV8SDS4_9ROSI</name>
<dbReference type="Proteomes" id="UP001159364">
    <property type="component" value="Linkage Group LG11"/>
</dbReference>
<dbReference type="AlphaFoldDB" id="A0AAV8SDS4"/>
<evidence type="ECO:0000259" key="2">
    <source>
        <dbReference type="Pfam" id="PF13966"/>
    </source>
</evidence>
<feature type="domain" description="Reverse transcriptase zinc-binding" evidence="2">
    <location>
        <begin position="241"/>
        <end position="330"/>
    </location>
</feature>
<protein>
    <recommendedName>
        <fullName evidence="5">RNase H type-1 domain-containing protein</fullName>
    </recommendedName>
</protein>
<gene>
    <name evidence="3" type="ORF">K2173_014133</name>
</gene>
<feature type="domain" description="RNase H type-1" evidence="1">
    <location>
        <begin position="428"/>
        <end position="545"/>
    </location>
</feature>
<dbReference type="InterPro" id="IPR026960">
    <property type="entry name" value="RVT-Znf"/>
</dbReference>
<dbReference type="GO" id="GO:0004523">
    <property type="term" value="F:RNA-DNA hybrid ribonuclease activity"/>
    <property type="evidence" value="ECO:0007669"/>
    <property type="project" value="InterPro"/>
</dbReference>
<reference evidence="3 4" key="1">
    <citation type="submission" date="2021-09" db="EMBL/GenBank/DDBJ databases">
        <title>Genomic insights and catalytic innovation underlie evolution of tropane alkaloids biosynthesis.</title>
        <authorList>
            <person name="Wang Y.-J."/>
            <person name="Tian T."/>
            <person name="Huang J.-P."/>
            <person name="Huang S.-X."/>
        </authorList>
    </citation>
    <scope>NUCLEOTIDE SEQUENCE [LARGE SCALE GENOMIC DNA]</scope>
    <source>
        <strain evidence="3">KIB-2018</strain>
        <tissue evidence="3">Leaf</tissue>
    </source>
</reference>
<organism evidence="3 4">
    <name type="scientific">Erythroxylum novogranatense</name>
    <dbReference type="NCBI Taxonomy" id="1862640"/>
    <lineage>
        <taxon>Eukaryota</taxon>
        <taxon>Viridiplantae</taxon>
        <taxon>Streptophyta</taxon>
        <taxon>Embryophyta</taxon>
        <taxon>Tracheophyta</taxon>
        <taxon>Spermatophyta</taxon>
        <taxon>Magnoliopsida</taxon>
        <taxon>eudicotyledons</taxon>
        <taxon>Gunneridae</taxon>
        <taxon>Pentapetalae</taxon>
        <taxon>rosids</taxon>
        <taxon>fabids</taxon>
        <taxon>Malpighiales</taxon>
        <taxon>Erythroxylaceae</taxon>
        <taxon>Erythroxylum</taxon>
    </lineage>
</organism>
<dbReference type="PANTHER" id="PTHR47074:SF11">
    <property type="entry name" value="REVERSE TRANSCRIPTASE-LIKE PROTEIN"/>
    <property type="match status" value="1"/>
</dbReference>
<dbReference type="EMBL" id="JAIWQS010000011">
    <property type="protein sequence ID" value="KAJ8750218.1"/>
    <property type="molecule type" value="Genomic_DNA"/>
</dbReference>
<comment type="caution">
    <text evidence="3">The sequence shown here is derived from an EMBL/GenBank/DDBJ whole genome shotgun (WGS) entry which is preliminary data.</text>
</comment>
<keyword evidence="4" id="KW-1185">Reference proteome</keyword>
<dbReference type="Pfam" id="PF13966">
    <property type="entry name" value="zf-RVT"/>
    <property type="match status" value="1"/>
</dbReference>
<dbReference type="InterPro" id="IPR002156">
    <property type="entry name" value="RNaseH_domain"/>
</dbReference>
<evidence type="ECO:0000259" key="1">
    <source>
        <dbReference type="Pfam" id="PF13456"/>
    </source>
</evidence>